<keyword evidence="4" id="KW-0997">Cell inner membrane</keyword>
<evidence type="ECO:0000256" key="2">
    <source>
        <dbReference type="ARBA" id="ARBA00007555"/>
    </source>
</evidence>
<dbReference type="PANTHER" id="PTHR30462:SF3">
    <property type="entry name" value="INTERMEMBRANE TRANSPORT PROTEIN PQIA"/>
    <property type="match status" value="1"/>
</dbReference>
<evidence type="ECO:0000256" key="1">
    <source>
        <dbReference type="ARBA" id="ARBA00004429"/>
    </source>
</evidence>
<dbReference type="Pfam" id="PF04403">
    <property type="entry name" value="PqiA"/>
    <property type="match status" value="2"/>
</dbReference>
<keyword evidence="6 9" id="KW-1133">Transmembrane helix</keyword>
<accession>U3CH22</accession>
<feature type="transmembrane region" description="Helical" evidence="9">
    <location>
        <begin position="201"/>
        <end position="220"/>
    </location>
</feature>
<keyword evidence="5 9" id="KW-0812">Transmembrane</keyword>
<keyword evidence="11" id="KW-1185">Reference proteome</keyword>
<dbReference type="AlphaFoldDB" id="U3CH22"/>
<name>U3CH22_9VIBR</name>
<feature type="transmembrane region" description="Helical" evidence="9">
    <location>
        <begin position="70"/>
        <end position="91"/>
    </location>
</feature>
<dbReference type="InterPro" id="IPR051800">
    <property type="entry name" value="PqiA-PqiB_transport"/>
</dbReference>
<evidence type="ECO:0000256" key="5">
    <source>
        <dbReference type="ARBA" id="ARBA00022692"/>
    </source>
</evidence>
<gene>
    <name evidence="10" type="primary">pqiA</name>
    <name evidence="10" type="ORF">VAZ01S_080_00130</name>
</gene>
<feature type="transmembrane region" description="Helical" evidence="9">
    <location>
        <begin position="118"/>
        <end position="146"/>
    </location>
</feature>
<feature type="transmembrane region" description="Helical" evidence="9">
    <location>
        <begin position="288"/>
        <end position="308"/>
    </location>
</feature>
<evidence type="ECO:0000256" key="8">
    <source>
        <dbReference type="SAM" id="MobiDB-lite"/>
    </source>
</evidence>
<evidence type="ECO:0000313" key="10">
    <source>
        <dbReference type="EMBL" id="GAD77563.1"/>
    </source>
</evidence>
<organism evidence="10 11">
    <name type="scientific">Vibrio azureus NBRC 104587</name>
    <dbReference type="NCBI Taxonomy" id="1219077"/>
    <lineage>
        <taxon>Bacteria</taxon>
        <taxon>Pseudomonadati</taxon>
        <taxon>Pseudomonadota</taxon>
        <taxon>Gammaproteobacteria</taxon>
        <taxon>Vibrionales</taxon>
        <taxon>Vibrionaceae</taxon>
        <taxon>Vibrio</taxon>
    </lineage>
</organism>
<keyword evidence="3" id="KW-1003">Cell membrane</keyword>
<evidence type="ECO:0000256" key="6">
    <source>
        <dbReference type="ARBA" id="ARBA00022989"/>
    </source>
</evidence>
<dbReference type="PANTHER" id="PTHR30462">
    <property type="entry name" value="INTERMEMBRANE TRANSPORT PROTEIN PQIB-RELATED"/>
    <property type="match status" value="1"/>
</dbReference>
<evidence type="ECO:0000256" key="7">
    <source>
        <dbReference type="ARBA" id="ARBA00023136"/>
    </source>
</evidence>
<comment type="similarity">
    <text evidence="2">Belongs to the PqiA family.</text>
</comment>
<comment type="subcellular location">
    <subcellularLocation>
        <location evidence="1">Cell inner membrane</location>
        <topology evidence="1">Multi-pass membrane protein</topology>
    </subcellularLocation>
</comment>
<dbReference type="eggNOG" id="COG2995">
    <property type="taxonomic scope" value="Bacteria"/>
</dbReference>
<feature type="compositionally biased region" description="Polar residues" evidence="8">
    <location>
        <begin position="444"/>
        <end position="457"/>
    </location>
</feature>
<proteinExistence type="inferred from homology"/>
<feature type="transmembrane region" description="Helical" evidence="9">
    <location>
        <begin position="412"/>
        <end position="435"/>
    </location>
</feature>
<dbReference type="InterPro" id="IPR005219">
    <property type="entry name" value="PqiA-like_proteobact"/>
</dbReference>
<sequence length="463" mass="51447">MGINTKRSMLNCLLLTQALIMHVQPNSQQLIACEECGLIVHIPDISPSHSAQCPRCQHLLTKIIARPYQGVIAVSIASLIALILSISFPFMSFSVQGMTQQITLLHAAAMLAEYHNALLGGLLLATVLILPALYISLILFMHIWAARLPHLPLSKRRARIARVLCKVLFQVKPWLMVDVFLIGVLVSLIKIAALATVSMGISFWAFFAYAILVVKCITIVDKSWLWGHFIPARAIHNVHAGQSHLNHNHIGCHVCHQINPINSCKSHHCIRCRTPLKPYNPSTSLQKAWALLIASVILYLPANLYPMMYTVSLGHSQGSTILEGVILLWKLGSYPVAVVIFFASIFIPMAKMLALGWLYYNAKKSQYLAPDVSFSRLKIFRITELIGRWSMIDIFVVAILVALVQLQNLMSIYPGPAALSFAGVVLLTMLSAMSFDPRILWQSPSNKRQSPASNPLTEITEHE</sequence>
<dbReference type="GO" id="GO:0005886">
    <property type="term" value="C:plasma membrane"/>
    <property type="evidence" value="ECO:0007669"/>
    <property type="project" value="UniProtKB-SubCell"/>
</dbReference>
<reference evidence="10 11" key="1">
    <citation type="submission" date="2013-09" db="EMBL/GenBank/DDBJ databases">
        <title>Whole genome shotgun sequence of Vibrio azureus NBRC 104587.</title>
        <authorList>
            <person name="Isaki S."/>
            <person name="Hosoyama A."/>
            <person name="Numata M."/>
            <person name="Hashimoto M."/>
            <person name="Hosoyama Y."/>
            <person name="Tsuchikane K."/>
            <person name="Noguchi M."/>
            <person name="Hirakata S."/>
            <person name="Ichikawa N."/>
            <person name="Ohji S."/>
            <person name="Yamazoe A."/>
            <person name="Fujita N."/>
        </authorList>
    </citation>
    <scope>NUCLEOTIDE SEQUENCE [LARGE SCALE GENOMIC DNA]</scope>
    <source>
        <strain evidence="10 11">NBRC 104587</strain>
    </source>
</reference>
<dbReference type="EMBL" id="BATL01000080">
    <property type="protein sequence ID" value="GAD77563.1"/>
    <property type="molecule type" value="Genomic_DNA"/>
</dbReference>
<dbReference type="InterPro" id="IPR007498">
    <property type="entry name" value="PqiA-like"/>
</dbReference>
<dbReference type="STRING" id="1219077.VAZ01S_080_00130"/>
<protein>
    <submittedName>
        <fullName evidence="10">Paraquat-inducible protein A</fullName>
    </submittedName>
</protein>
<feature type="transmembrane region" description="Helical" evidence="9">
    <location>
        <begin position="167"/>
        <end position="189"/>
    </location>
</feature>
<dbReference type="Proteomes" id="UP000016567">
    <property type="component" value="Unassembled WGS sequence"/>
</dbReference>
<evidence type="ECO:0000256" key="4">
    <source>
        <dbReference type="ARBA" id="ARBA00022519"/>
    </source>
</evidence>
<feature type="transmembrane region" description="Helical" evidence="9">
    <location>
        <begin position="336"/>
        <end position="360"/>
    </location>
</feature>
<dbReference type="NCBIfam" id="TIGR00155">
    <property type="entry name" value="pqiA_fam"/>
    <property type="match status" value="1"/>
</dbReference>
<evidence type="ECO:0000256" key="9">
    <source>
        <dbReference type="SAM" id="Phobius"/>
    </source>
</evidence>
<feature type="region of interest" description="Disordered" evidence="8">
    <location>
        <begin position="444"/>
        <end position="463"/>
    </location>
</feature>
<comment type="caution">
    <text evidence="10">The sequence shown here is derived from an EMBL/GenBank/DDBJ whole genome shotgun (WGS) entry which is preliminary data.</text>
</comment>
<keyword evidence="7 9" id="KW-0472">Membrane</keyword>
<feature type="transmembrane region" description="Helical" evidence="9">
    <location>
        <begin position="385"/>
        <end position="406"/>
    </location>
</feature>
<evidence type="ECO:0000256" key="3">
    <source>
        <dbReference type="ARBA" id="ARBA00022475"/>
    </source>
</evidence>
<evidence type="ECO:0000313" key="11">
    <source>
        <dbReference type="Proteomes" id="UP000016567"/>
    </source>
</evidence>